<dbReference type="AlphaFoldDB" id="A0A841DRB5"/>
<sequence>MPNYRTLATGQRSQVWIGGPGRTEPELLFETSDLLIEAPNWSLDGSALLVNGNGALWRLDVATPGLSRIEYDDLPDINNDHVLDPDGEHIYLSAMDGHIYRGALTGGAVQRVTPDDGKWHFLHGVAPDGQRLAYVEISTFAEPGRLAIIAPNGSPTIVDTGAGHLDGPEWSADGKWIYFNTETFTSTPGHAQLARIADSGGTTKRLVTSDTVDWFPHVAPDARHATYISFPAGTLGHPADLDVEVRVVATADWSVPLQRYPLFGGQGTINVNSWSPDNERFAFVSYPVAS</sequence>
<protein>
    <submittedName>
        <fullName evidence="1">Tol biopolymer transport system component</fullName>
    </submittedName>
</protein>
<organism evidence="1 2">
    <name type="scientific">Kribbella solani</name>
    <dbReference type="NCBI Taxonomy" id="236067"/>
    <lineage>
        <taxon>Bacteria</taxon>
        <taxon>Bacillati</taxon>
        <taxon>Actinomycetota</taxon>
        <taxon>Actinomycetes</taxon>
        <taxon>Propionibacteriales</taxon>
        <taxon>Kribbellaceae</taxon>
        <taxon>Kribbella</taxon>
    </lineage>
</organism>
<dbReference type="Pfam" id="PF07676">
    <property type="entry name" value="PD40"/>
    <property type="match status" value="1"/>
</dbReference>
<proteinExistence type="predicted"/>
<dbReference type="Proteomes" id="UP000558997">
    <property type="component" value="Unassembled WGS sequence"/>
</dbReference>
<accession>A0A841DRB5</accession>
<gene>
    <name evidence="1" type="ORF">HDA44_001269</name>
</gene>
<evidence type="ECO:0000313" key="2">
    <source>
        <dbReference type="Proteomes" id="UP000558997"/>
    </source>
</evidence>
<dbReference type="RefSeq" id="WP_184832117.1">
    <property type="nucleotide sequence ID" value="NZ_BAAAVN010000015.1"/>
</dbReference>
<comment type="caution">
    <text evidence="1">The sequence shown here is derived from an EMBL/GenBank/DDBJ whole genome shotgun (WGS) entry which is preliminary data.</text>
</comment>
<reference evidence="1 2" key="1">
    <citation type="submission" date="2020-08" db="EMBL/GenBank/DDBJ databases">
        <title>Sequencing the genomes of 1000 actinobacteria strains.</title>
        <authorList>
            <person name="Klenk H.-P."/>
        </authorList>
    </citation>
    <scope>NUCLEOTIDE SEQUENCE [LARGE SCALE GENOMIC DNA]</scope>
    <source>
        <strain evidence="1 2">DSM 17294</strain>
    </source>
</reference>
<evidence type="ECO:0000313" key="1">
    <source>
        <dbReference type="EMBL" id="MBB5977928.1"/>
    </source>
</evidence>
<dbReference type="InterPro" id="IPR011042">
    <property type="entry name" value="6-blade_b-propeller_TolB-like"/>
</dbReference>
<keyword evidence="2" id="KW-1185">Reference proteome</keyword>
<dbReference type="InterPro" id="IPR011659">
    <property type="entry name" value="WD40"/>
</dbReference>
<name>A0A841DRB5_9ACTN</name>
<dbReference type="Gene3D" id="2.120.10.30">
    <property type="entry name" value="TolB, C-terminal domain"/>
    <property type="match status" value="1"/>
</dbReference>
<dbReference type="EMBL" id="JACHNF010000001">
    <property type="protein sequence ID" value="MBB5977928.1"/>
    <property type="molecule type" value="Genomic_DNA"/>
</dbReference>
<dbReference type="SUPFAM" id="SSF82171">
    <property type="entry name" value="DPP6 N-terminal domain-like"/>
    <property type="match status" value="1"/>
</dbReference>